<dbReference type="Gene3D" id="3.60.15.10">
    <property type="entry name" value="Ribonuclease Z/Hydroxyacylglutathione hydrolase-like"/>
    <property type="match status" value="1"/>
</dbReference>
<dbReference type="EMBL" id="DUJS01000005">
    <property type="protein sequence ID" value="HII71015.1"/>
    <property type="molecule type" value="Genomic_DNA"/>
</dbReference>
<proteinExistence type="inferred from homology"/>
<dbReference type="GO" id="GO:0016787">
    <property type="term" value="F:hydrolase activity"/>
    <property type="evidence" value="ECO:0007669"/>
    <property type="project" value="UniProtKB-UniRule"/>
</dbReference>
<feature type="domain" description="Metallo-beta-lactamase" evidence="3">
    <location>
        <begin position="7"/>
        <end position="192"/>
    </location>
</feature>
<evidence type="ECO:0000313" key="5">
    <source>
        <dbReference type="Proteomes" id="UP000619545"/>
    </source>
</evidence>
<evidence type="ECO:0000259" key="3">
    <source>
        <dbReference type="SMART" id="SM00849"/>
    </source>
</evidence>
<dbReference type="AlphaFoldDB" id="A0A832WLD7"/>
<dbReference type="InterPro" id="IPR050114">
    <property type="entry name" value="UPF0173_UPF0282_UlaG_hydrolase"/>
</dbReference>
<dbReference type="HAMAP" id="MF_00457">
    <property type="entry name" value="UPF0173"/>
    <property type="match status" value="1"/>
</dbReference>
<dbReference type="OMA" id="MHYNTWP"/>
<dbReference type="PANTHER" id="PTHR43546">
    <property type="entry name" value="UPF0173 METAL-DEPENDENT HYDROLASE MJ1163-RELATED"/>
    <property type="match status" value="1"/>
</dbReference>
<evidence type="ECO:0000256" key="1">
    <source>
        <dbReference type="ARBA" id="ARBA00022801"/>
    </source>
</evidence>
<dbReference type="PANTHER" id="PTHR43546:SF3">
    <property type="entry name" value="UPF0173 METAL-DEPENDENT HYDROLASE MJ1163"/>
    <property type="match status" value="1"/>
</dbReference>
<sequence>MRITWLGHAAFEVEIDGVNVLIDPFLSGNPKAAKSPDEVDPDLVLVTHGHGDHLGDAVEICKRTGATLVGIYEIAVYAQGQGVENVEEMNIGGTIEVEGLEITQVPAWHSSEIVEDGEIVAGGTPVGYVVSGEEGSVYHAGDTGLSMDMKLIGELYEPEVALLPIGSRFTMGPKEAAKAVELIEPEVAIPMHYGTFPPIEQDPEEFKREVEELGLDVEVVILEPGESYER</sequence>
<comment type="similarity">
    <text evidence="2">Belongs to the UPF0173 family.</text>
</comment>
<keyword evidence="1 2" id="KW-0378">Hydrolase</keyword>
<dbReference type="RefSeq" id="WP_011019910.1">
    <property type="nucleotide sequence ID" value="NZ_DUJS01000005.1"/>
</dbReference>
<protein>
    <recommendedName>
        <fullName evidence="2">UPF0173 metal-dependent hydrolase HA336_07290</fullName>
    </recommendedName>
</protein>
<gene>
    <name evidence="4" type="ORF">HA336_07290</name>
</gene>
<evidence type="ECO:0000256" key="2">
    <source>
        <dbReference type="HAMAP-Rule" id="MF_00457"/>
    </source>
</evidence>
<comment type="caution">
    <text evidence="4">The sequence shown here is derived from an EMBL/GenBank/DDBJ whole genome shotgun (WGS) entry which is preliminary data.</text>
</comment>
<name>A0A832WLD7_9EURY</name>
<dbReference type="SUPFAM" id="SSF56281">
    <property type="entry name" value="Metallo-hydrolase/oxidoreductase"/>
    <property type="match status" value="1"/>
</dbReference>
<organism evidence="4 5">
    <name type="scientific">Methanopyrus kandleri</name>
    <dbReference type="NCBI Taxonomy" id="2320"/>
    <lineage>
        <taxon>Archaea</taxon>
        <taxon>Methanobacteriati</taxon>
        <taxon>Methanobacteriota</taxon>
        <taxon>Methanomada group</taxon>
        <taxon>Methanopyri</taxon>
        <taxon>Methanopyrales</taxon>
        <taxon>Methanopyraceae</taxon>
        <taxon>Methanopyrus</taxon>
    </lineage>
</organism>
<accession>A0A832WLD7</accession>
<dbReference type="Pfam" id="PF13483">
    <property type="entry name" value="Lactamase_B_3"/>
    <property type="match status" value="1"/>
</dbReference>
<dbReference type="InterPro" id="IPR036866">
    <property type="entry name" value="RibonucZ/Hydroxyglut_hydro"/>
</dbReference>
<reference evidence="4" key="1">
    <citation type="journal article" date="2020" name="bioRxiv">
        <title>A rank-normalized archaeal taxonomy based on genome phylogeny resolves widespread incomplete and uneven classifications.</title>
        <authorList>
            <person name="Rinke C."/>
            <person name="Chuvochina M."/>
            <person name="Mussig A.J."/>
            <person name="Chaumeil P.-A."/>
            <person name="Waite D.W."/>
            <person name="Whitman W.B."/>
            <person name="Parks D.H."/>
            <person name="Hugenholtz P."/>
        </authorList>
    </citation>
    <scope>NUCLEOTIDE SEQUENCE</scope>
    <source>
        <strain evidence="4">UBA8853</strain>
    </source>
</reference>
<dbReference type="SMR" id="A0A832WLD7"/>
<dbReference type="GeneID" id="1478137"/>
<dbReference type="NCBIfam" id="NF001911">
    <property type="entry name" value="PRK00685.1"/>
    <property type="match status" value="1"/>
</dbReference>
<dbReference type="InterPro" id="IPR022877">
    <property type="entry name" value="UPF0173"/>
</dbReference>
<dbReference type="SMART" id="SM00849">
    <property type="entry name" value="Lactamase_B"/>
    <property type="match status" value="1"/>
</dbReference>
<dbReference type="InterPro" id="IPR001279">
    <property type="entry name" value="Metallo-B-lactamas"/>
</dbReference>
<dbReference type="Proteomes" id="UP000619545">
    <property type="component" value="Unassembled WGS sequence"/>
</dbReference>
<evidence type="ECO:0000313" key="4">
    <source>
        <dbReference type="EMBL" id="HII71015.1"/>
    </source>
</evidence>